<feature type="region of interest" description="Disordered" evidence="1">
    <location>
        <begin position="248"/>
        <end position="356"/>
    </location>
</feature>
<comment type="caution">
    <text evidence="2">The sequence shown here is derived from an EMBL/GenBank/DDBJ whole genome shotgun (WGS) entry which is preliminary data.</text>
</comment>
<accession>A0A4Y9Y7L0</accession>
<evidence type="ECO:0000256" key="1">
    <source>
        <dbReference type="SAM" id="MobiDB-lite"/>
    </source>
</evidence>
<dbReference type="Proteomes" id="UP000298327">
    <property type="component" value="Unassembled WGS sequence"/>
</dbReference>
<dbReference type="OrthoDB" id="3265206at2759"/>
<feature type="compositionally biased region" description="Basic residues" evidence="1">
    <location>
        <begin position="297"/>
        <end position="306"/>
    </location>
</feature>
<dbReference type="AlphaFoldDB" id="A0A4Y9Y7L0"/>
<sequence length="727" mass="81238">MNVDINVGEIIRELRETFVGLFTWARDHHIQHRDRRGRIYHALAKHVALTFMESPSGIYPPWESLDYYRSNHFQARADPFLKAAAYGMTGTKAKIMMLFLWIIVRALPERDESRVRSIVSDVVSKGLGDDESIGEYKDVVRELVACFCRPLPQKIEAVLADPTMALHADLDHTSLLNMFRQAFPGVRKLEYDISESPSVLLYRQEGVRVLVPLNPHTQRVLAWSMKKLSMGHRVTCREDLRDDVCWNVYIPDPQPPPPPPPPPPPRPPPPPLRRKSINYYFNTSSRRPPVPSDALPRRSRSSHRRDLRSSTPVSANGKVPDRGASHTHRSLTKVKANTKSISPSPRRDSSRARAPRDMSEYVLLQGKPDSDILHAALKVIELCTKLLHPLKQTPRTKGSLICLALSIHPVASSLGEYPSASIPNLPSFFDCPRTYSGLPDPAAAQKRASGVAALLRLLGNRLSASRVSMLISTAVEHGILRALMLVKKGFISSEDGTAADIDPFRVLCTVADVVEDVAQCIKQPESETTTIAPDDADEDDIVTRTPTEDPGVPYCALDIKETPSALLHRQTVLLLPKTKLTMRVLERLINDFAVGSPASVASGGPRDVAALWVVQFPLGHRMQSIPVSSPHSYPGREARVEAANYRRRPGVAHEMPEMDYTQVVRKIQRRAQYIPDPMDDYPMISREIPARECPQPVQVMRYEVPHDPRLALRAYDVVVAQGPTVMI</sequence>
<proteinExistence type="predicted"/>
<dbReference type="EMBL" id="SEOQ01000743">
    <property type="protein sequence ID" value="TFY57537.1"/>
    <property type="molecule type" value="Genomic_DNA"/>
</dbReference>
<name>A0A4Y9Y7L0_9AGAM</name>
<protein>
    <submittedName>
        <fullName evidence="2">Uncharacterized protein</fullName>
    </submittedName>
</protein>
<evidence type="ECO:0000313" key="3">
    <source>
        <dbReference type="Proteomes" id="UP000298327"/>
    </source>
</evidence>
<organism evidence="2 3">
    <name type="scientific">Dentipellis fragilis</name>
    <dbReference type="NCBI Taxonomy" id="205917"/>
    <lineage>
        <taxon>Eukaryota</taxon>
        <taxon>Fungi</taxon>
        <taxon>Dikarya</taxon>
        <taxon>Basidiomycota</taxon>
        <taxon>Agaricomycotina</taxon>
        <taxon>Agaricomycetes</taxon>
        <taxon>Russulales</taxon>
        <taxon>Hericiaceae</taxon>
        <taxon>Dentipellis</taxon>
    </lineage>
</organism>
<feature type="compositionally biased region" description="Basic and acidic residues" evidence="1">
    <location>
        <begin position="345"/>
        <end position="356"/>
    </location>
</feature>
<reference evidence="2 3" key="1">
    <citation type="submission" date="2019-02" db="EMBL/GenBank/DDBJ databases">
        <title>Genome sequencing of the rare red list fungi Dentipellis fragilis.</title>
        <authorList>
            <person name="Buettner E."/>
            <person name="Kellner H."/>
        </authorList>
    </citation>
    <scope>NUCLEOTIDE SEQUENCE [LARGE SCALE GENOMIC DNA]</scope>
    <source>
        <strain evidence="2 3">DSM 105465</strain>
    </source>
</reference>
<keyword evidence="3" id="KW-1185">Reference proteome</keyword>
<feature type="compositionally biased region" description="Pro residues" evidence="1">
    <location>
        <begin position="252"/>
        <end position="271"/>
    </location>
</feature>
<gene>
    <name evidence="2" type="ORF">EVG20_g8506</name>
</gene>
<evidence type="ECO:0000313" key="2">
    <source>
        <dbReference type="EMBL" id="TFY57537.1"/>
    </source>
</evidence>